<accession>A0ABD2PK41</accession>
<dbReference type="EMBL" id="JBJKFK010006813">
    <property type="protein sequence ID" value="KAL3307654.1"/>
    <property type="molecule type" value="Genomic_DNA"/>
</dbReference>
<evidence type="ECO:0000313" key="1">
    <source>
        <dbReference type="EMBL" id="KAL3307654.1"/>
    </source>
</evidence>
<organism evidence="1 2">
    <name type="scientific">Cichlidogyrus casuarinus</name>
    <dbReference type="NCBI Taxonomy" id="1844966"/>
    <lineage>
        <taxon>Eukaryota</taxon>
        <taxon>Metazoa</taxon>
        <taxon>Spiralia</taxon>
        <taxon>Lophotrochozoa</taxon>
        <taxon>Platyhelminthes</taxon>
        <taxon>Monogenea</taxon>
        <taxon>Monopisthocotylea</taxon>
        <taxon>Dactylogyridea</taxon>
        <taxon>Ancyrocephalidae</taxon>
        <taxon>Cichlidogyrus</taxon>
    </lineage>
</organism>
<keyword evidence="2" id="KW-1185">Reference proteome</keyword>
<protein>
    <submittedName>
        <fullName evidence="1">Uncharacterized protein</fullName>
    </submittedName>
</protein>
<feature type="non-terminal residue" evidence="1">
    <location>
        <position position="1"/>
    </location>
</feature>
<proteinExistence type="predicted"/>
<dbReference type="Proteomes" id="UP001626550">
    <property type="component" value="Unassembled WGS sequence"/>
</dbReference>
<reference evidence="1 2" key="1">
    <citation type="submission" date="2024-11" db="EMBL/GenBank/DDBJ databases">
        <title>Adaptive evolution of stress response genes in parasites aligns with host niche diversity.</title>
        <authorList>
            <person name="Hahn C."/>
            <person name="Resl P."/>
        </authorList>
    </citation>
    <scope>NUCLEOTIDE SEQUENCE [LARGE SCALE GENOMIC DNA]</scope>
    <source>
        <strain evidence="1">EGGRZ-B1_66</strain>
        <tissue evidence="1">Body</tissue>
    </source>
</reference>
<sequence>VLPTLESAAERKAIHEHHPSSKQALCLLHLLRTASRTIMRNRKKNGAVQLRFHVHQYLFTGDATKFGESRSFLSQHVRPEVRKWLSKREEVMPGQIANSVYGRVHLKLGDRHTNNA</sequence>
<evidence type="ECO:0000313" key="2">
    <source>
        <dbReference type="Proteomes" id="UP001626550"/>
    </source>
</evidence>
<gene>
    <name evidence="1" type="ORF">Ciccas_013828</name>
</gene>
<name>A0ABD2PK41_9PLAT</name>
<comment type="caution">
    <text evidence="1">The sequence shown here is derived from an EMBL/GenBank/DDBJ whole genome shotgun (WGS) entry which is preliminary data.</text>
</comment>
<dbReference type="AlphaFoldDB" id="A0ABD2PK41"/>